<dbReference type="SUPFAM" id="SSF101904">
    <property type="entry name" value="GyrA/ParC C-terminal domain-like"/>
    <property type="match status" value="1"/>
</dbReference>
<evidence type="ECO:0000256" key="2">
    <source>
        <dbReference type="ARBA" id="ARBA00008263"/>
    </source>
</evidence>
<evidence type="ECO:0000256" key="6">
    <source>
        <dbReference type="ARBA" id="ARBA00023235"/>
    </source>
</evidence>
<gene>
    <name evidence="10" type="primary">gyrA</name>
    <name evidence="10" type="ORF">Abiwalacus_04640</name>
</gene>
<dbReference type="InterPro" id="IPR035516">
    <property type="entry name" value="Gyrase/topoIV_suA_C"/>
</dbReference>
<dbReference type="PANTHER" id="PTHR43493">
    <property type="entry name" value="DNA GYRASE/TOPOISOMERASE SUBUNIT A"/>
    <property type="match status" value="1"/>
</dbReference>
<dbReference type="PROSITE" id="PS52040">
    <property type="entry name" value="TOPO_IIA"/>
    <property type="match status" value="1"/>
</dbReference>
<evidence type="ECO:0000256" key="1">
    <source>
        <dbReference type="ARBA" id="ARBA00000185"/>
    </source>
</evidence>
<feature type="domain" description="Topo IIA-type catalytic" evidence="9">
    <location>
        <begin position="32"/>
        <end position="519"/>
    </location>
</feature>
<comment type="similarity">
    <text evidence="2">Belongs to the type II topoisomerase GyrA/ParC subunit family.</text>
</comment>
<name>A0ABM7ZDX2_9BACT</name>
<dbReference type="SUPFAM" id="SSF56719">
    <property type="entry name" value="Type II DNA topoisomerase"/>
    <property type="match status" value="1"/>
</dbReference>
<dbReference type="Proteomes" id="UP001062263">
    <property type="component" value="Chromosome"/>
</dbReference>
<evidence type="ECO:0000256" key="7">
    <source>
        <dbReference type="PROSITE-ProRule" id="PRU01384"/>
    </source>
</evidence>
<feature type="compositionally biased region" description="Acidic residues" evidence="8">
    <location>
        <begin position="845"/>
        <end position="855"/>
    </location>
</feature>
<reference evidence="10" key="1">
    <citation type="submission" date="2022-06" db="EMBL/GenBank/DDBJ databases">
        <title>Akkermansia biwalacus sp. nov., an anaerobic mucin-degrading bacterium isolated from human intestine.</title>
        <authorList>
            <person name="Kobayashi Y."/>
            <person name="Inoue S."/>
            <person name="Kawahara T."/>
            <person name="Kohda N."/>
        </authorList>
    </citation>
    <scope>NUCLEOTIDE SEQUENCE</scope>
    <source>
        <strain evidence="10">WON2089</strain>
    </source>
</reference>
<accession>A0ABM7ZDX2</accession>
<dbReference type="InterPro" id="IPR006691">
    <property type="entry name" value="GyrA/parC_rep"/>
</dbReference>
<keyword evidence="5 7" id="KW-0238">DNA-binding</keyword>
<dbReference type="EMBL" id="AP025943">
    <property type="protein sequence ID" value="BDL42890.1"/>
    <property type="molecule type" value="Genomic_DNA"/>
</dbReference>
<feature type="active site" description="O-(5'-phospho-DNA)-tyrosine intermediate" evidence="7">
    <location>
        <position position="120"/>
    </location>
</feature>
<evidence type="ECO:0000256" key="4">
    <source>
        <dbReference type="ARBA" id="ARBA00023029"/>
    </source>
</evidence>
<dbReference type="Pfam" id="PF00521">
    <property type="entry name" value="DNA_topoisoIV"/>
    <property type="match status" value="1"/>
</dbReference>
<dbReference type="EC" id="5.6.2.2" evidence="3"/>
<keyword evidence="6 7" id="KW-0413">Isomerase</keyword>
<dbReference type="Gene3D" id="3.30.1360.40">
    <property type="match status" value="1"/>
</dbReference>
<feature type="region of interest" description="Disordered" evidence="8">
    <location>
        <begin position="845"/>
        <end position="878"/>
    </location>
</feature>
<dbReference type="PANTHER" id="PTHR43493:SF5">
    <property type="entry name" value="DNA GYRASE SUBUNIT A, CHLOROPLASTIC_MITOCHONDRIAL"/>
    <property type="match status" value="1"/>
</dbReference>
<dbReference type="InterPro" id="IPR013758">
    <property type="entry name" value="Topo_IIA_A/C_ab"/>
</dbReference>
<dbReference type="InterPro" id="IPR013760">
    <property type="entry name" value="Topo_IIA-like_dom_sf"/>
</dbReference>
<dbReference type="InterPro" id="IPR050220">
    <property type="entry name" value="Type_II_DNA_Topoisomerases"/>
</dbReference>
<dbReference type="Gene3D" id="2.120.10.90">
    <property type="entry name" value="DNA gyrase/topoisomerase IV, subunit A, C-terminal"/>
    <property type="match status" value="1"/>
</dbReference>
<dbReference type="RefSeq" id="WP_251828269.1">
    <property type="nucleotide sequence ID" value="NZ_AP025943.1"/>
</dbReference>
<keyword evidence="11" id="KW-1185">Reference proteome</keyword>
<sequence>MENNRIKPVDVANELSTSFLDYSMSVIISRALPDVRDGLKPSQRRILYAMKELNLSPGGKTRKCSKIVGDTMGNYHPHGDAAIYGTLVNMAQDWSMRDILVIGQGNFGTPDGDPPAAARYTEAKLSGMGVALMADLDKDTVDFVPTYDNEHTEPTVFPSAFPNLLVNGGTGIAVGMATNMPPHNLGEVVDGICAVIDSPHMTVDELRQFIKGPDFPTGGDILGFSGIDNYFRTGRGSVRIRGKIDIEQTDSGKDLLIIREVPYGVNRAALQERIAELYKDKILTDISGIRDLSDEKTCIEIELKRDARPQVVMNQLYKLTSMETSFSVNMLAIHDNRPKTLAMLDAINFYIEHRREVVVRRTRYLLGDAEKDAERLEAFLLALGHMDDFIRIIRDSKNREEARERLQAYTFTTQTAESLGILIRSQPSVQEDRYIFTERQVNSILDLRLYQLTALENDKISADYMELLVRIKDYLDILANESRVLGIVKDELMTIKDKYATPRVTRIIPFAGDMAIEDLIPNDTMIVTITHSGYIKRTNSAEYRVQARGGKGVKAATTKGAKKDTEADFIEHLFAAQNHDYLMFFTNTGRVYVDRVYEIDEAARSAQGRNIKNLLDLQPEEAIAAILRLERRVDEKGNDITFAEDSGNVVFATKDGTVKKTSLNDFVNYRKAGIIAINLEEGNSLVNAELTTGENEIVLVTHDGMSIRFPESDLRTQGRNTIGVRGIRPRSGDYVVALAIVDPQKTLLVASENGLGKRTSFDEYRTQGRGGTGIKTMNCTDKTGKVVSATVVSDEDELMLMTTAGQSVRIKVATVRETGRATQGVKLMTLNDGEAIQDISIVIPDDDDEEMEGAEAGENAADSAEEEPAAEAEAPGEE</sequence>
<dbReference type="InterPro" id="IPR002205">
    <property type="entry name" value="Topo_IIA_dom_A"/>
</dbReference>
<dbReference type="InterPro" id="IPR013757">
    <property type="entry name" value="Topo_IIA_A_a_sf"/>
</dbReference>
<comment type="catalytic activity">
    <reaction evidence="1 7">
        <text>ATP-dependent breakage, passage and rejoining of double-stranded DNA.</text>
        <dbReference type="EC" id="5.6.2.2"/>
    </reaction>
</comment>
<dbReference type="NCBIfam" id="TIGR01063">
    <property type="entry name" value="gyrA"/>
    <property type="match status" value="1"/>
</dbReference>
<evidence type="ECO:0000256" key="8">
    <source>
        <dbReference type="SAM" id="MobiDB-lite"/>
    </source>
</evidence>
<evidence type="ECO:0000313" key="11">
    <source>
        <dbReference type="Proteomes" id="UP001062263"/>
    </source>
</evidence>
<feature type="compositionally biased region" description="Acidic residues" evidence="8">
    <location>
        <begin position="863"/>
        <end position="878"/>
    </location>
</feature>
<dbReference type="NCBIfam" id="NF004043">
    <property type="entry name" value="PRK05560.1"/>
    <property type="match status" value="1"/>
</dbReference>
<proteinExistence type="inferred from homology"/>
<dbReference type="Pfam" id="PF03989">
    <property type="entry name" value="DNA_gyraseA_C"/>
    <property type="match status" value="6"/>
</dbReference>
<dbReference type="NCBIfam" id="NF004044">
    <property type="entry name" value="PRK05561.1"/>
    <property type="match status" value="1"/>
</dbReference>
<keyword evidence="4 7" id="KW-0799">Topoisomerase</keyword>
<dbReference type="CDD" id="cd00187">
    <property type="entry name" value="TOP4c"/>
    <property type="match status" value="1"/>
</dbReference>
<dbReference type="SMART" id="SM00434">
    <property type="entry name" value="TOP4c"/>
    <property type="match status" value="1"/>
</dbReference>
<evidence type="ECO:0000313" key="10">
    <source>
        <dbReference type="EMBL" id="BDL42890.1"/>
    </source>
</evidence>
<evidence type="ECO:0000256" key="5">
    <source>
        <dbReference type="ARBA" id="ARBA00023125"/>
    </source>
</evidence>
<dbReference type="Gene3D" id="1.10.268.10">
    <property type="entry name" value="Topoisomerase, domain 3"/>
    <property type="match status" value="1"/>
</dbReference>
<evidence type="ECO:0000256" key="3">
    <source>
        <dbReference type="ARBA" id="ARBA00012895"/>
    </source>
</evidence>
<protein>
    <recommendedName>
        <fullName evidence="3">DNA topoisomerase (ATP-hydrolyzing)</fullName>
        <ecNumber evidence="3">5.6.2.2</ecNumber>
    </recommendedName>
</protein>
<dbReference type="Gene3D" id="3.90.199.10">
    <property type="entry name" value="Topoisomerase II, domain 5"/>
    <property type="match status" value="1"/>
</dbReference>
<evidence type="ECO:0000259" key="9">
    <source>
        <dbReference type="PROSITE" id="PS52040"/>
    </source>
</evidence>
<organism evidence="10 11">
    <name type="scientific">Akkermansia biwaensis</name>
    <dbReference type="NCBI Taxonomy" id="2946555"/>
    <lineage>
        <taxon>Bacteria</taxon>
        <taxon>Pseudomonadati</taxon>
        <taxon>Verrucomicrobiota</taxon>
        <taxon>Verrucomicrobiia</taxon>
        <taxon>Verrucomicrobiales</taxon>
        <taxon>Akkermansiaceae</taxon>
        <taxon>Akkermansia</taxon>
    </lineage>
</organism>